<comment type="caution">
    <text evidence="1">The sequence shown here is derived from an EMBL/GenBank/DDBJ whole genome shotgun (WGS) entry which is preliminary data.</text>
</comment>
<evidence type="ECO:0000313" key="2">
    <source>
        <dbReference type="Proteomes" id="UP000278332"/>
    </source>
</evidence>
<dbReference type="EMBL" id="RBRY01000026">
    <property type="protein sequence ID" value="RMR62259.1"/>
    <property type="molecule type" value="Genomic_DNA"/>
</dbReference>
<proteinExistence type="predicted"/>
<accession>A0A3M4WF50</accession>
<evidence type="ECO:0000313" key="1">
    <source>
        <dbReference type="EMBL" id="RMR62259.1"/>
    </source>
</evidence>
<dbReference type="Proteomes" id="UP000278332">
    <property type="component" value="Unassembled WGS sequence"/>
</dbReference>
<protein>
    <submittedName>
        <fullName evidence="1">Uncharacterized protein</fullName>
    </submittedName>
</protein>
<name>A0A3M4WF50_PSECI</name>
<dbReference type="AlphaFoldDB" id="A0A3M4WF50"/>
<sequence>MLLKDHVFALRQNLSKQTGHTPSTGHTYELFAVLLGYDSFASLTSQAFIVSLRGASRDVLEDVYLLSAGAPDLDRVLARHLKLQAAGDPHAIVSASFQYAEIHELAAIPITRLLQHYGDDRDTDKTIEYAFEGLMDCVLGMEQSQLQLPLAMLEDACVRDSRLHYPLFHLYQGLLENHGEDSSYWLKQKRSGRVLTQVERAFADQALFTQSLNERAAFHLGSSVALGHPDAIIDWFELALLDGKPIEAETFNRLEQHADVPGFSSRVAAIAEHAGMHDEALRWSYRAAPTGDVASMRQIVTHTMATPTVDTWTWIYLSRLLGRDVTESNLRAYHDGGLYDGQEYDDDYGGSLYVDGDEGLDVAPLTPDQDALARHTASALFDQMRDGGF</sequence>
<gene>
    <name evidence="1" type="ORF">ALP84_200011</name>
</gene>
<organism evidence="1 2">
    <name type="scientific">Pseudomonas cichorii</name>
    <dbReference type="NCBI Taxonomy" id="36746"/>
    <lineage>
        <taxon>Bacteria</taxon>
        <taxon>Pseudomonadati</taxon>
        <taxon>Pseudomonadota</taxon>
        <taxon>Gammaproteobacteria</taxon>
        <taxon>Pseudomonadales</taxon>
        <taxon>Pseudomonadaceae</taxon>
        <taxon>Pseudomonas</taxon>
    </lineage>
</organism>
<dbReference type="RefSeq" id="WP_122320412.1">
    <property type="nucleotide sequence ID" value="NZ_RBRY01000026.1"/>
</dbReference>
<reference evidence="1 2" key="1">
    <citation type="submission" date="2018-08" db="EMBL/GenBank/DDBJ databases">
        <title>Recombination of ecologically and evolutionarily significant loci maintains genetic cohesion in the Pseudomonas syringae species complex.</title>
        <authorList>
            <person name="Dillon M."/>
            <person name="Thakur S."/>
            <person name="Almeida R.N.D."/>
            <person name="Weir B.S."/>
            <person name="Guttman D.S."/>
        </authorList>
    </citation>
    <scope>NUCLEOTIDE SEQUENCE [LARGE SCALE GENOMIC DNA]</scope>
    <source>
        <strain evidence="1 2">ICMP 6917</strain>
    </source>
</reference>